<dbReference type="Proteomes" id="UP001597508">
    <property type="component" value="Unassembled WGS sequence"/>
</dbReference>
<dbReference type="RefSeq" id="WP_379665146.1">
    <property type="nucleotide sequence ID" value="NZ_JBHULH010000001.1"/>
</dbReference>
<reference evidence="2" key="1">
    <citation type="journal article" date="2019" name="Int. J. Syst. Evol. Microbiol.">
        <title>The Global Catalogue of Microorganisms (GCM) 10K type strain sequencing project: providing services to taxonomists for standard genome sequencing and annotation.</title>
        <authorList>
            <consortium name="The Broad Institute Genomics Platform"/>
            <consortium name="The Broad Institute Genome Sequencing Center for Infectious Disease"/>
            <person name="Wu L."/>
            <person name="Ma J."/>
        </authorList>
    </citation>
    <scope>NUCLEOTIDE SEQUENCE [LARGE SCALE GENOMIC DNA]</scope>
    <source>
        <strain evidence="2">KCTC 52127</strain>
    </source>
</reference>
<evidence type="ECO:0000313" key="2">
    <source>
        <dbReference type="Proteomes" id="UP001597508"/>
    </source>
</evidence>
<name>A0ABW5LPF8_9FLAO</name>
<accession>A0ABW5LPF8</accession>
<protein>
    <recommendedName>
        <fullName evidence="3">Bacteriocin</fullName>
    </recommendedName>
</protein>
<gene>
    <name evidence="1" type="ORF">ACFSRZ_03590</name>
</gene>
<keyword evidence="2" id="KW-1185">Reference proteome</keyword>
<proteinExistence type="predicted"/>
<dbReference type="EMBL" id="JBHULH010000001">
    <property type="protein sequence ID" value="MFD2566439.1"/>
    <property type="molecule type" value="Genomic_DNA"/>
</dbReference>
<organism evidence="1 2">
    <name type="scientific">Pseudotenacibaculum haliotis</name>
    <dbReference type="NCBI Taxonomy" id="1862138"/>
    <lineage>
        <taxon>Bacteria</taxon>
        <taxon>Pseudomonadati</taxon>
        <taxon>Bacteroidota</taxon>
        <taxon>Flavobacteriia</taxon>
        <taxon>Flavobacteriales</taxon>
        <taxon>Flavobacteriaceae</taxon>
        <taxon>Pseudotenacibaculum</taxon>
    </lineage>
</organism>
<sequence length="63" mass="6558">MKKTILNFGKALNKVEQKEIQGGSGCPQIDPNECTGCGGYPTPNGCCLGDAAVWACLNLGGRE</sequence>
<comment type="caution">
    <text evidence="1">The sequence shown here is derived from an EMBL/GenBank/DDBJ whole genome shotgun (WGS) entry which is preliminary data.</text>
</comment>
<evidence type="ECO:0000313" key="1">
    <source>
        <dbReference type="EMBL" id="MFD2566439.1"/>
    </source>
</evidence>
<evidence type="ECO:0008006" key="3">
    <source>
        <dbReference type="Google" id="ProtNLM"/>
    </source>
</evidence>